<dbReference type="InterPro" id="IPR005215">
    <property type="entry name" value="Trig_fac"/>
</dbReference>
<evidence type="ECO:0000256" key="10">
    <source>
        <dbReference type="ARBA" id="ARBA00029986"/>
    </source>
</evidence>
<comment type="catalytic activity">
    <reaction evidence="1 11 12">
        <text>[protein]-peptidylproline (omega=180) = [protein]-peptidylproline (omega=0)</text>
        <dbReference type="Rhea" id="RHEA:16237"/>
        <dbReference type="Rhea" id="RHEA-COMP:10747"/>
        <dbReference type="Rhea" id="RHEA-COMP:10748"/>
        <dbReference type="ChEBI" id="CHEBI:83833"/>
        <dbReference type="ChEBI" id="CHEBI:83834"/>
        <dbReference type="EC" id="5.2.1.8"/>
    </reaction>
</comment>
<dbReference type="InterPro" id="IPR036611">
    <property type="entry name" value="Trigger_fac_ribosome-bd_sf"/>
</dbReference>
<accession>A0A937LZV7</accession>
<dbReference type="Pfam" id="PF00254">
    <property type="entry name" value="FKBP_C"/>
    <property type="match status" value="1"/>
</dbReference>
<dbReference type="GO" id="GO:0005737">
    <property type="term" value="C:cytoplasm"/>
    <property type="evidence" value="ECO:0007669"/>
    <property type="project" value="UniProtKB-SubCell"/>
</dbReference>
<comment type="subcellular location">
    <subcellularLocation>
        <location evidence="11">Cytoplasm</location>
    </subcellularLocation>
    <text evidence="11">About half TF is bound to the ribosome near the polypeptide exit tunnel while the other half is free in the cytoplasm.</text>
</comment>
<dbReference type="Pfam" id="PF05697">
    <property type="entry name" value="Trigger_N"/>
    <property type="match status" value="1"/>
</dbReference>
<evidence type="ECO:0000256" key="1">
    <source>
        <dbReference type="ARBA" id="ARBA00000971"/>
    </source>
</evidence>
<dbReference type="Pfam" id="PF05698">
    <property type="entry name" value="Trigger_C"/>
    <property type="match status" value="1"/>
</dbReference>
<dbReference type="NCBIfam" id="TIGR00115">
    <property type="entry name" value="tig"/>
    <property type="match status" value="1"/>
</dbReference>
<evidence type="ECO:0000259" key="14">
    <source>
        <dbReference type="PROSITE" id="PS50059"/>
    </source>
</evidence>
<dbReference type="GO" id="GO:0051083">
    <property type="term" value="P:'de novo' cotranslational protein folding"/>
    <property type="evidence" value="ECO:0007669"/>
    <property type="project" value="TreeGrafter"/>
</dbReference>
<keyword evidence="6 11" id="KW-0697">Rotamase</keyword>
<evidence type="ECO:0000256" key="13">
    <source>
        <dbReference type="RuleBase" id="RU003914"/>
    </source>
</evidence>
<dbReference type="AlphaFoldDB" id="A0A937LZV7"/>
<evidence type="ECO:0000256" key="9">
    <source>
        <dbReference type="ARBA" id="ARBA00023306"/>
    </source>
</evidence>
<evidence type="ECO:0000256" key="5">
    <source>
        <dbReference type="ARBA" id="ARBA00022618"/>
    </source>
</evidence>
<organism evidence="15 16">
    <name type="scientific">SAR86 cluster bacterium</name>
    <dbReference type="NCBI Taxonomy" id="2030880"/>
    <lineage>
        <taxon>Bacteria</taxon>
        <taxon>Pseudomonadati</taxon>
        <taxon>Pseudomonadota</taxon>
        <taxon>Gammaproteobacteria</taxon>
        <taxon>SAR86 cluster</taxon>
    </lineage>
</organism>
<dbReference type="Gene3D" id="3.10.50.40">
    <property type="match status" value="1"/>
</dbReference>
<dbReference type="GO" id="GO:0003755">
    <property type="term" value="F:peptidyl-prolyl cis-trans isomerase activity"/>
    <property type="evidence" value="ECO:0007669"/>
    <property type="project" value="UniProtKB-UniRule"/>
</dbReference>
<dbReference type="GO" id="GO:0043335">
    <property type="term" value="P:protein unfolding"/>
    <property type="evidence" value="ECO:0007669"/>
    <property type="project" value="TreeGrafter"/>
</dbReference>
<dbReference type="EMBL" id="JADHSG010000001">
    <property type="protein sequence ID" value="MBL6902592.1"/>
    <property type="molecule type" value="Genomic_DNA"/>
</dbReference>
<dbReference type="GO" id="GO:0015031">
    <property type="term" value="P:protein transport"/>
    <property type="evidence" value="ECO:0007669"/>
    <property type="project" value="UniProtKB-UniRule"/>
</dbReference>
<evidence type="ECO:0000313" key="15">
    <source>
        <dbReference type="EMBL" id="MBL6902592.1"/>
    </source>
</evidence>
<dbReference type="PANTHER" id="PTHR30560:SF3">
    <property type="entry name" value="TRIGGER FACTOR-LIKE PROTEIN TIG, CHLOROPLASTIC"/>
    <property type="match status" value="1"/>
</dbReference>
<dbReference type="GO" id="GO:0043022">
    <property type="term" value="F:ribosome binding"/>
    <property type="evidence" value="ECO:0007669"/>
    <property type="project" value="TreeGrafter"/>
</dbReference>
<evidence type="ECO:0000256" key="3">
    <source>
        <dbReference type="ARBA" id="ARBA00013194"/>
    </source>
</evidence>
<keyword evidence="9 11" id="KW-0131">Cell cycle</keyword>
<dbReference type="SUPFAM" id="SSF54534">
    <property type="entry name" value="FKBP-like"/>
    <property type="match status" value="1"/>
</dbReference>
<reference evidence="15" key="1">
    <citation type="submission" date="2020-10" db="EMBL/GenBank/DDBJ databases">
        <title>Microbiome of the Black Sea water column analyzed by genome centric metagenomics.</title>
        <authorList>
            <person name="Cabello-Yeves P.J."/>
            <person name="Callieri C."/>
            <person name="Picazo A."/>
            <person name="Mehrshad M."/>
            <person name="Haro-Moreno J.M."/>
            <person name="Roda-Garcia J."/>
            <person name="Dzembekova N."/>
            <person name="Slabakova V."/>
            <person name="Slabakova N."/>
            <person name="Moncheva S."/>
            <person name="Rodriguez-Valera F."/>
        </authorList>
    </citation>
    <scope>NUCLEOTIDE SEQUENCE</scope>
    <source>
        <strain evidence="15">BS30m-G43</strain>
    </source>
</reference>
<dbReference type="Gene3D" id="3.30.70.1050">
    <property type="entry name" value="Trigger factor ribosome-binding domain"/>
    <property type="match status" value="1"/>
</dbReference>
<dbReference type="GO" id="GO:0044183">
    <property type="term" value="F:protein folding chaperone"/>
    <property type="evidence" value="ECO:0007669"/>
    <property type="project" value="TreeGrafter"/>
</dbReference>
<evidence type="ECO:0000256" key="12">
    <source>
        <dbReference type="PROSITE-ProRule" id="PRU00277"/>
    </source>
</evidence>
<dbReference type="Gene3D" id="1.10.3120.10">
    <property type="entry name" value="Trigger factor, C-terminal domain"/>
    <property type="match status" value="1"/>
</dbReference>
<comment type="domain">
    <text evidence="11">Consists of 3 domains; the N-terminus binds the ribosome, the middle domain has PPIase activity, while the C-terminus has intrinsic chaperone activity on its own.</text>
</comment>
<dbReference type="Proteomes" id="UP000705230">
    <property type="component" value="Unassembled WGS sequence"/>
</dbReference>
<evidence type="ECO:0000256" key="4">
    <source>
        <dbReference type="ARBA" id="ARBA00016902"/>
    </source>
</evidence>
<keyword evidence="8 11" id="KW-0413">Isomerase</keyword>
<dbReference type="PIRSF" id="PIRSF003095">
    <property type="entry name" value="Trigger_factor"/>
    <property type="match status" value="1"/>
</dbReference>
<dbReference type="InterPro" id="IPR046357">
    <property type="entry name" value="PPIase_dom_sf"/>
</dbReference>
<dbReference type="GO" id="GO:0051301">
    <property type="term" value="P:cell division"/>
    <property type="evidence" value="ECO:0007669"/>
    <property type="project" value="UniProtKB-KW"/>
</dbReference>
<protein>
    <recommendedName>
        <fullName evidence="4 11">Trigger factor</fullName>
        <shortName evidence="11">TF</shortName>
        <ecNumber evidence="3 11">5.2.1.8</ecNumber>
    </recommendedName>
    <alternativeName>
        <fullName evidence="10 11">PPIase</fullName>
    </alternativeName>
</protein>
<dbReference type="InterPro" id="IPR001179">
    <property type="entry name" value="PPIase_FKBP_dom"/>
</dbReference>
<dbReference type="InterPro" id="IPR027304">
    <property type="entry name" value="Trigger_fact/SurA_dom_sf"/>
</dbReference>
<dbReference type="FunFam" id="3.10.50.40:FF:000001">
    <property type="entry name" value="Trigger factor"/>
    <property type="match status" value="1"/>
</dbReference>
<keyword evidence="5 11" id="KW-0132">Cell division</keyword>
<dbReference type="PROSITE" id="PS50059">
    <property type="entry name" value="FKBP_PPIASE"/>
    <property type="match status" value="1"/>
</dbReference>
<evidence type="ECO:0000256" key="2">
    <source>
        <dbReference type="ARBA" id="ARBA00005464"/>
    </source>
</evidence>
<evidence type="ECO:0000256" key="6">
    <source>
        <dbReference type="ARBA" id="ARBA00023110"/>
    </source>
</evidence>
<comment type="function">
    <text evidence="11">Involved in protein export. Acts as a chaperone by maintaining the newly synthesized protein in an open conformation. Functions as a peptidyl-prolyl cis-trans isomerase.</text>
</comment>
<evidence type="ECO:0000256" key="11">
    <source>
        <dbReference type="HAMAP-Rule" id="MF_00303"/>
    </source>
</evidence>
<dbReference type="EC" id="5.2.1.8" evidence="3 11"/>
<evidence type="ECO:0000256" key="8">
    <source>
        <dbReference type="ARBA" id="ARBA00023235"/>
    </source>
</evidence>
<feature type="domain" description="PPIase FKBP-type" evidence="14">
    <location>
        <begin position="161"/>
        <end position="221"/>
    </location>
</feature>
<dbReference type="SUPFAM" id="SSF109998">
    <property type="entry name" value="Triger factor/SurA peptide-binding domain-like"/>
    <property type="match status" value="1"/>
</dbReference>
<evidence type="ECO:0000313" key="16">
    <source>
        <dbReference type="Proteomes" id="UP000705230"/>
    </source>
</evidence>
<comment type="similarity">
    <text evidence="2 11 13">Belongs to the FKBP-type PPIase family. Tig subfamily.</text>
</comment>
<dbReference type="InterPro" id="IPR037041">
    <property type="entry name" value="Trigger_fac_C_sf"/>
</dbReference>
<keyword evidence="11" id="KW-0963">Cytoplasm</keyword>
<dbReference type="InterPro" id="IPR008881">
    <property type="entry name" value="Trigger_fac_ribosome-bd_bac"/>
</dbReference>
<name>A0A937LZV7_9GAMM</name>
<gene>
    <name evidence="11" type="primary">tig</name>
    <name evidence="15" type="ORF">ISR29_00115</name>
</gene>
<evidence type="ECO:0000256" key="7">
    <source>
        <dbReference type="ARBA" id="ARBA00023186"/>
    </source>
</evidence>
<dbReference type="SUPFAM" id="SSF102735">
    <property type="entry name" value="Trigger factor ribosome-binding domain"/>
    <property type="match status" value="1"/>
</dbReference>
<dbReference type="HAMAP" id="MF_00303">
    <property type="entry name" value="Trigger_factor_Tig"/>
    <property type="match status" value="1"/>
</dbReference>
<keyword evidence="7 11" id="KW-0143">Chaperone</keyword>
<proteinExistence type="inferred from homology"/>
<dbReference type="PANTHER" id="PTHR30560">
    <property type="entry name" value="TRIGGER FACTOR CHAPERONE AND PEPTIDYL-PROLYL CIS/TRANS ISOMERASE"/>
    <property type="match status" value="1"/>
</dbReference>
<sequence length="432" mass="49655">MTSKLKKLKDLERKLDVSLSVEEYKAKFDSKINKIKGTAKLDGFRKGKVPVDVLEQRYGPSVHADVINELIQDSYPKELAENKLKPACVPSISIESDDPAKPIKYSAVFEVFPEIKVKISRWSSYEKHSIEIEDADLDLAIDDIRGRYGDWEDVTRKSQNDDQLVLDFEGRVNGEEFEGNSAKEFKLVLGSKSMIPGFEDSLLDKEPDSEFTIVAKFPDDYFKQDLAGKDAEFDIKLLKVQENKLAEINKDLFEKLSMEVEDESAFRTEIKSRMDKEVEAQEKALTKESIYELLLKSHSFKAPNATVGEQSELMRKDALMRIGQSVENAEADLFPLESFAEDASKRVRLDLLFAELIKFYEIKVENDKLKEFIAEEAKKYKDPEQFEAWVVSQPKQLEQFNMMILENQLIEKLENDLKSKNKVIKFSELANK</sequence>
<dbReference type="InterPro" id="IPR008880">
    <property type="entry name" value="Trigger_fac_C"/>
</dbReference>
<comment type="caution">
    <text evidence="15">The sequence shown here is derived from an EMBL/GenBank/DDBJ whole genome shotgun (WGS) entry which is preliminary data.</text>
</comment>